<dbReference type="HOGENOM" id="CLU_000288_34_23_1"/>
<dbReference type="Pfam" id="PF24883">
    <property type="entry name" value="NPHP3_N"/>
    <property type="match status" value="1"/>
</dbReference>
<dbReference type="InterPro" id="IPR056884">
    <property type="entry name" value="NPHP3-like_N"/>
</dbReference>
<dbReference type="eggNOG" id="KOG0504">
    <property type="taxonomic scope" value="Eukaryota"/>
</dbReference>
<comment type="caution">
    <text evidence="5">The sequence shown here is derived from an EMBL/GenBank/DDBJ whole genome shotgun (WGS) entry which is preliminary data.</text>
</comment>
<accession>K2R768</accession>
<dbReference type="STRING" id="1126212.K2R768"/>
<organism evidence="5 6">
    <name type="scientific">Macrophomina phaseolina (strain MS6)</name>
    <name type="common">Charcoal rot fungus</name>
    <dbReference type="NCBI Taxonomy" id="1126212"/>
    <lineage>
        <taxon>Eukaryota</taxon>
        <taxon>Fungi</taxon>
        <taxon>Dikarya</taxon>
        <taxon>Ascomycota</taxon>
        <taxon>Pezizomycotina</taxon>
        <taxon>Dothideomycetes</taxon>
        <taxon>Dothideomycetes incertae sedis</taxon>
        <taxon>Botryosphaeriales</taxon>
        <taxon>Botryosphaeriaceae</taxon>
        <taxon>Macrophomina</taxon>
    </lineage>
</organism>
<dbReference type="AlphaFoldDB" id="K2R768"/>
<feature type="repeat" description="ANK" evidence="3">
    <location>
        <begin position="1089"/>
        <end position="1113"/>
    </location>
</feature>
<dbReference type="Gene3D" id="3.40.50.300">
    <property type="entry name" value="P-loop containing nucleotide triphosphate hydrolases"/>
    <property type="match status" value="1"/>
</dbReference>
<dbReference type="VEuPathDB" id="FungiDB:MPH_12697"/>
<evidence type="ECO:0000259" key="4">
    <source>
        <dbReference type="Pfam" id="PF24883"/>
    </source>
</evidence>
<dbReference type="Gene3D" id="3.40.50.1820">
    <property type="entry name" value="alpha/beta hydrolase"/>
    <property type="match status" value="1"/>
</dbReference>
<feature type="repeat" description="ANK" evidence="3">
    <location>
        <begin position="952"/>
        <end position="973"/>
    </location>
</feature>
<dbReference type="InterPro" id="IPR002110">
    <property type="entry name" value="Ankyrin_rpt"/>
</dbReference>
<dbReference type="PROSITE" id="PS50088">
    <property type="entry name" value="ANK_REPEAT"/>
    <property type="match status" value="4"/>
</dbReference>
<feature type="repeat" description="ANK" evidence="3">
    <location>
        <begin position="1123"/>
        <end position="1145"/>
    </location>
</feature>
<dbReference type="SUPFAM" id="SSF52540">
    <property type="entry name" value="P-loop containing nucleoside triphosphate hydrolases"/>
    <property type="match status" value="1"/>
</dbReference>
<evidence type="ECO:0000256" key="1">
    <source>
        <dbReference type="ARBA" id="ARBA00022737"/>
    </source>
</evidence>
<dbReference type="Pfam" id="PF12796">
    <property type="entry name" value="Ank_2"/>
    <property type="match status" value="3"/>
</dbReference>
<evidence type="ECO:0000313" key="6">
    <source>
        <dbReference type="Proteomes" id="UP000007129"/>
    </source>
</evidence>
<keyword evidence="1" id="KW-0677">Repeat</keyword>
<dbReference type="SMART" id="SM00248">
    <property type="entry name" value="ANK"/>
    <property type="match status" value="11"/>
</dbReference>
<sequence length="1182" mass="131448">MFPSNKVASSDQLKSASRPIIYVCHSLGGIVFKKAMIDACDDYREIWMRSKGVVFLGTPHRGSATATPAELFGNIFNVAWHASGAALFTRGVSTDLLKALKQNSSELLDIAKSFKARSSSLSIATFYEKAITEPLGSVVVDESSAVIGVAHERSSPLFADHREICRFESEKSGNYKHVLASLQQIAEESMKEMNEAASSIGTNLSLDEVERACTAILNRVDVSGDESHLGRPASGTLQWILHDPDYSCWRSGDSPRLLWVTGFSGCGKTILSSYIAVYLPRVLSSSAIVCRFFCSGRIDSHRDPINLLRSLIYQIIIRRRTLVRVVRRASDNQGLQLFDRFDALWNLFLEVSLHKKAGPIFVIIDAIDECEERKQTSIIDRIVQLLESESKAQIRFFMTSRPNTPATYVLKRAPVQHTRLRLEERQGAINSDINLLIQQRLDALVDQGRCNPETGRRLQELLMDKADRTFLWISMVLSLLEMRRLLTSFEDAQKLVEKLPSDLRRLYEHFLESIPEEERGLAGKILRTIVVCARPLCEKEIATILAIDQTRLPGNSLHIQASGIGLEAVQALLGPLVRVFDSKVHLIHQSLKEYLIQLGNESHPIAYAFGVNTQRDHLTIARACLKYLAQPPLHENLFESDFFIVEQSPESPMLATENGENTDEMSLFAIHGDSIFKDQTIMDAERCEAIATYYEFFDYAATYWAFHLAGCETITQQDFFRDVCVICDPQSHNFSNWFRYFWISQGTSEPVPSNVDGLSICCFFGLLALTRRFLEHMEMQDARSSTALYWSSRNGHVSCVEEILNCSFCADLSNYVNNLSPLAVAAQHGSSACLSALMVSGIFPFDEPAPDGRTPLSLAAGGGHEETVRVLLEYEVDVNLPDHSGSPPLFWAVSGNATGVIDVLLTDQRTDVNQVDKKHRNALSWAAAEGYVNPTRRLLRDSRINVEKKDVMGCTPLILAVMGGNLDIVDLLLHDRRVNASAYDFSGRNAISWAAERPYPEVLHLLLKYDRLGADKQDQDGWTPLAWALNAPGYLQNVRTLVRSGLVDINRQDIDGRTPLSFAAGYGYLEITKTLCGIAGVIVDCADNAGRSPLSYAAGAGNLNIVRILLSTGKADVNSKDKEGRTALSRAASGGHLHVIEFLLDIPGIEIGLADIQGRTPLWFAQDHDREDVAAYLTARMY</sequence>
<dbReference type="SUPFAM" id="SSF48403">
    <property type="entry name" value="Ankyrin repeat"/>
    <property type="match status" value="1"/>
</dbReference>
<dbReference type="InterPro" id="IPR029058">
    <property type="entry name" value="AB_hydrolase_fold"/>
</dbReference>
<dbReference type="Pfam" id="PF00023">
    <property type="entry name" value="Ank"/>
    <property type="match status" value="1"/>
</dbReference>
<dbReference type="OrthoDB" id="194358at2759"/>
<name>K2R768_MACPH</name>
<feature type="repeat" description="ANK" evidence="3">
    <location>
        <begin position="851"/>
        <end position="883"/>
    </location>
</feature>
<dbReference type="InterPro" id="IPR036770">
    <property type="entry name" value="Ankyrin_rpt-contain_sf"/>
</dbReference>
<dbReference type="eggNOG" id="KOG2029">
    <property type="taxonomic scope" value="Eukaryota"/>
</dbReference>
<gene>
    <name evidence="5" type="ORF">MPH_12697</name>
</gene>
<dbReference type="PROSITE" id="PS50297">
    <property type="entry name" value="ANK_REP_REGION"/>
    <property type="match status" value="4"/>
</dbReference>
<dbReference type="PANTHER" id="PTHR24173">
    <property type="entry name" value="ANKYRIN REPEAT CONTAINING"/>
    <property type="match status" value="1"/>
</dbReference>
<feature type="domain" description="Nephrocystin 3-like N-terminal" evidence="4">
    <location>
        <begin position="235"/>
        <end position="401"/>
    </location>
</feature>
<dbReference type="PANTHER" id="PTHR24173:SF74">
    <property type="entry name" value="ANKYRIN REPEAT DOMAIN-CONTAINING PROTEIN 16"/>
    <property type="match status" value="1"/>
</dbReference>
<dbReference type="EMBL" id="AHHD01000526">
    <property type="protein sequence ID" value="EKG10098.1"/>
    <property type="molecule type" value="Genomic_DNA"/>
</dbReference>
<reference evidence="5 6" key="1">
    <citation type="journal article" date="2012" name="BMC Genomics">
        <title>Tools to kill: Genome of one of the most destructive plant pathogenic fungi Macrophomina phaseolina.</title>
        <authorList>
            <person name="Islam M.S."/>
            <person name="Haque M.S."/>
            <person name="Islam M.M."/>
            <person name="Emdad E.M."/>
            <person name="Halim A."/>
            <person name="Hossen Q.M.M."/>
            <person name="Hossain M.Z."/>
            <person name="Ahmed B."/>
            <person name="Rahim S."/>
            <person name="Rahman M.S."/>
            <person name="Alam M.M."/>
            <person name="Hou S."/>
            <person name="Wan X."/>
            <person name="Saito J.A."/>
            <person name="Alam M."/>
        </authorList>
    </citation>
    <scope>NUCLEOTIDE SEQUENCE [LARGE SCALE GENOMIC DNA]</scope>
    <source>
        <strain evidence="5 6">MS6</strain>
    </source>
</reference>
<dbReference type="Gene3D" id="1.25.40.20">
    <property type="entry name" value="Ankyrin repeat-containing domain"/>
    <property type="match status" value="2"/>
</dbReference>
<evidence type="ECO:0000256" key="3">
    <source>
        <dbReference type="PROSITE-ProRule" id="PRU00023"/>
    </source>
</evidence>
<keyword evidence="2 3" id="KW-0040">ANK repeat</keyword>
<evidence type="ECO:0000256" key="2">
    <source>
        <dbReference type="ARBA" id="ARBA00023043"/>
    </source>
</evidence>
<dbReference type="Proteomes" id="UP000007129">
    <property type="component" value="Unassembled WGS sequence"/>
</dbReference>
<protein>
    <recommendedName>
        <fullName evidence="4">Nephrocystin 3-like N-terminal domain-containing protein</fullName>
    </recommendedName>
</protein>
<dbReference type="SUPFAM" id="SSF53474">
    <property type="entry name" value="alpha/beta-Hydrolases"/>
    <property type="match status" value="1"/>
</dbReference>
<dbReference type="InParanoid" id="K2R768"/>
<evidence type="ECO:0000313" key="5">
    <source>
        <dbReference type="EMBL" id="EKG10098.1"/>
    </source>
</evidence>
<dbReference type="InterPro" id="IPR027417">
    <property type="entry name" value="P-loop_NTPase"/>
</dbReference>
<proteinExistence type="predicted"/>